<dbReference type="SMART" id="SM00346">
    <property type="entry name" value="HTH_ICLR"/>
    <property type="match status" value="1"/>
</dbReference>
<protein>
    <submittedName>
        <fullName evidence="7">IclR family transcriptional regulator</fullName>
    </submittedName>
</protein>
<evidence type="ECO:0000259" key="6">
    <source>
        <dbReference type="PROSITE" id="PS51078"/>
    </source>
</evidence>
<keyword evidence="1" id="KW-0805">Transcription regulation</keyword>
<dbReference type="InterPro" id="IPR036390">
    <property type="entry name" value="WH_DNA-bd_sf"/>
</dbReference>
<dbReference type="RefSeq" id="WP_382269883.1">
    <property type="nucleotide sequence ID" value="NZ_JBHTBU010000001.1"/>
</dbReference>
<dbReference type="Proteomes" id="UP001596542">
    <property type="component" value="Unassembled WGS sequence"/>
</dbReference>
<dbReference type="InterPro" id="IPR014757">
    <property type="entry name" value="Tscrpt_reg_IclR_C"/>
</dbReference>
<evidence type="ECO:0000256" key="3">
    <source>
        <dbReference type="ARBA" id="ARBA00023163"/>
    </source>
</evidence>
<proteinExistence type="predicted"/>
<dbReference type="Pfam" id="PF09339">
    <property type="entry name" value="HTH_IclR"/>
    <property type="match status" value="1"/>
</dbReference>
<evidence type="ECO:0000256" key="1">
    <source>
        <dbReference type="ARBA" id="ARBA00023015"/>
    </source>
</evidence>
<keyword evidence="3" id="KW-0804">Transcription</keyword>
<evidence type="ECO:0000256" key="4">
    <source>
        <dbReference type="SAM" id="MobiDB-lite"/>
    </source>
</evidence>
<dbReference type="InterPro" id="IPR050707">
    <property type="entry name" value="HTH_MetabolicPath_Reg"/>
</dbReference>
<dbReference type="PROSITE" id="PS51078">
    <property type="entry name" value="ICLR_ED"/>
    <property type="match status" value="1"/>
</dbReference>
<reference evidence="8" key="1">
    <citation type="journal article" date="2019" name="Int. J. Syst. Evol. Microbiol.">
        <title>The Global Catalogue of Microorganisms (GCM) 10K type strain sequencing project: providing services to taxonomists for standard genome sequencing and annotation.</title>
        <authorList>
            <consortium name="The Broad Institute Genomics Platform"/>
            <consortium name="The Broad Institute Genome Sequencing Center for Infectious Disease"/>
            <person name="Wu L."/>
            <person name="Ma J."/>
        </authorList>
    </citation>
    <scope>NUCLEOTIDE SEQUENCE [LARGE SCALE GENOMIC DNA]</scope>
    <source>
        <strain evidence="8">KACC 12508</strain>
    </source>
</reference>
<dbReference type="Pfam" id="PF01614">
    <property type="entry name" value="IclR_C"/>
    <property type="match status" value="1"/>
</dbReference>
<feature type="compositionally biased region" description="Low complexity" evidence="4">
    <location>
        <begin position="1"/>
        <end position="29"/>
    </location>
</feature>
<dbReference type="InterPro" id="IPR029016">
    <property type="entry name" value="GAF-like_dom_sf"/>
</dbReference>
<sequence>MPKIKPATALPAAKPAKKAVATKAPKARAGTPHKDAPEQSRRRGIQSIEIGFRILDVLRTAGRPLPLRQIAESAGMAVANVHYYLVSFQAVGVIRQEADSGHYGLGPYALKLGMAALEQFDVFTAARPVMAELAATVGHTVFLGVWGNRGPTIVYRIEGGASRPILELRVGSVLPLLNSALGRNFLSHLPRTITGELLKQELKIKLDDKHAPSHSDLPQSAADIEKMLASVKENGLSRCRDALLPHFTSLSAPVFDHLGEMIAAITLMGPMGVLDDDLQGVTAKTLKARALQISQDAGFGKEVAGK</sequence>
<organism evidence="7 8">
    <name type="scientific">Herminiimonas glaciei</name>
    <dbReference type="NCBI Taxonomy" id="523788"/>
    <lineage>
        <taxon>Bacteria</taxon>
        <taxon>Pseudomonadati</taxon>
        <taxon>Pseudomonadota</taxon>
        <taxon>Betaproteobacteria</taxon>
        <taxon>Burkholderiales</taxon>
        <taxon>Oxalobacteraceae</taxon>
        <taxon>Herminiimonas</taxon>
    </lineage>
</organism>
<dbReference type="PANTHER" id="PTHR30136">
    <property type="entry name" value="HELIX-TURN-HELIX TRANSCRIPTIONAL REGULATOR, ICLR FAMILY"/>
    <property type="match status" value="1"/>
</dbReference>
<dbReference type="Gene3D" id="3.30.450.40">
    <property type="match status" value="1"/>
</dbReference>
<comment type="caution">
    <text evidence="7">The sequence shown here is derived from an EMBL/GenBank/DDBJ whole genome shotgun (WGS) entry which is preliminary data.</text>
</comment>
<evidence type="ECO:0000256" key="2">
    <source>
        <dbReference type="ARBA" id="ARBA00023125"/>
    </source>
</evidence>
<gene>
    <name evidence="7" type="ORF">ACFQPC_01500</name>
</gene>
<dbReference type="Gene3D" id="1.10.10.10">
    <property type="entry name" value="Winged helix-like DNA-binding domain superfamily/Winged helix DNA-binding domain"/>
    <property type="match status" value="1"/>
</dbReference>
<name>A0ABW2I6U4_9BURK</name>
<feature type="compositionally biased region" description="Basic and acidic residues" evidence="4">
    <location>
        <begin position="32"/>
        <end position="41"/>
    </location>
</feature>
<dbReference type="PANTHER" id="PTHR30136:SF8">
    <property type="entry name" value="TRANSCRIPTIONAL REGULATORY PROTEIN"/>
    <property type="match status" value="1"/>
</dbReference>
<feature type="domain" description="IclR-ED" evidence="6">
    <location>
        <begin position="108"/>
        <end position="299"/>
    </location>
</feature>
<dbReference type="SUPFAM" id="SSF55781">
    <property type="entry name" value="GAF domain-like"/>
    <property type="match status" value="1"/>
</dbReference>
<dbReference type="SUPFAM" id="SSF46785">
    <property type="entry name" value="Winged helix' DNA-binding domain"/>
    <property type="match status" value="1"/>
</dbReference>
<feature type="region of interest" description="Disordered" evidence="4">
    <location>
        <begin position="1"/>
        <end position="42"/>
    </location>
</feature>
<dbReference type="EMBL" id="JBHTBU010000001">
    <property type="protein sequence ID" value="MFC7286699.1"/>
    <property type="molecule type" value="Genomic_DNA"/>
</dbReference>
<accession>A0ABW2I6U4</accession>
<keyword evidence="8" id="KW-1185">Reference proteome</keyword>
<dbReference type="PROSITE" id="PS51077">
    <property type="entry name" value="HTH_ICLR"/>
    <property type="match status" value="1"/>
</dbReference>
<keyword evidence="2" id="KW-0238">DNA-binding</keyword>
<feature type="domain" description="HTH iclR-type" evidence="5">
    <location>
        <begin position="45"/>
        <end position="107"/>
    </location>
</feature>
<dbReference type="InterPro" id="IPR036388">
    <property type="entry name" value="WH-like_DNA-bd_sf"/>
</dbReference>
<evidence type="ECO:0000313" key="8">
    <source>
        <dbReference type="Proteomes" id="UP001596542"/>
    </source>
</evidence>
<dbReference type="InterPro" id="IPR005471">
    <property type="entry name" value="Tscrpt_reg_IclR_N"/>
</dbReference>
<evidence type="ECO:0000259" key="5">
    <source>
        <dbReference type="PROSITE" id="PS51077"/>
    </source>
</evidence>
<evidence type="ECO:0000313" key="7">
    <source>
        <dbReference type="EMBL" id="MFC7286699.1"/>
    </source>
</evidence>